<dbReference type="EMBL" id="FPHM01000125">
    <property type="protein sequence ID" value="SFV68620.1"/>
    <property type="molecule type" value="Genomic_DNA"/>
</dbReference>
<reference evidence="2" key="1">
    <citation type="submission" date="2016-10" db="EMBL/GenBank/DDBJ databases">
        <authorList>
            <person name="de Groot N.N."/>
        </authorList>
    </citation>
    <scope>NUCLEOTIDE SEQUENCE</scope>
</reference>
<proteinExistence type="predicted"/>
<accession>A0A1W1CRW5</accession>
<feature type="domain" description="Lcl C-terminal" evidence="1">
    <location>
        <begin position="23"/>
        <end position="131"/>
    </location>
</feature>
<dbReference type="PANTHER" id="PTHR35812">
    <property type="entry name" value="LIPOPROTEIN"/>
    <property type="match status" value="1"/>
</dbReference>
<evidence type="ECO:0000259" key="1">
    <source>
        <dbReference type="Pfam" id="PF07603"/>
    </source>
</evidence>
<dbReference type="InterPro" id="IPR011460">
    <property type="entry name" value="Lcl_C"/>
</dbReference>
<sequence length="131" mass="15396">MKLSILIIGILVLNILNASDVRVDKESDLVWQDNKIIIQEDWTSAISYCKELSLGGYQNWRLPEIDELMSISDKNNYSPAIKKYFKYTKNDYYWTITAYTSDISQAWILNFINGSASYDKKSTRYWVRCIR</sequence>
<dbReference type="Pfam" id="PF07603">
    <property type="entry name" value="Lcl_C"/>
    <property type="match status" value="1"/>
</dbReference>
<gene>
    <name evidence="2" type="ORF">MNB_SV-13-670</name>
</gene>
<name>A0A1W1CRW5_9ZZZZ</name>
<dbReference type="AlphaFoldDB" id="A0A1W1CRW5"/>
<evidence type="ECO:0000313" key="2">
    <source>
        <dbReference type="EMBL" id="SFV68620.1"/>
    </source>
</evidence>
<organism evidence="2">
    <name type="scientific">hydrothermal vent metagenome</name>
    <dbReference type="NCBI Taxonomy" id="652676"/>
    <lineage>
        <taxon>unclassified sequences</taxon>
        <taxon>metagenomes</taxon>
        <taxon>ecological metagenomes</taxon>
    </lineage>
</organism>
<protein>
    <submittedName>
        <fullName evidence="2">FimH-like protein</fullName>
    </submittedName>
</protein>
<dbReference type="PANTHER" id="PTHR35812:SF1">
    <property type="entry name" value="LIPOPROTEIN"/>
    <property type="match status" value="1"/>
</dbReference>